<reference evidence="4 5" key="1">
    <citation type="submission" date="2017-02" db="EMBL/GenBank/DDBJ databases">
        <authorList>
            <person name="Peterson S.W."/>
        </authorList>
    </citation>
    <scope>NUCLEOTIDE SEQUENCE [LARGE SCALE GENOMIC DNA]</scope>
    <source>
        <strain evidence="4 5">42ea</strain>
    </source>
</reference>
<evidence type="ECO:0000313" key="5">
    <source>
        <dbReference type="Proteomes" id="UP000195611"/>
    </source>
</evidence>
<dbReference type="PROSITE" id="PS51257">
    <property type="entry name" value="PROKAR_LIPOPROTEIN"/>
    <property type="match status" value="1"/>
</dbReference>
<dbReference type="Gene3D" id="3.90.1010.20">
    <property type="match status" value="1"/>
</dbReference>
<dbReference type="SMART" id="SM00900">
    <property type="entry name" value="FMN_bind"/>
    <property type="match status" value="1"/>
</dbReference>
<sequence length="182" mass="19757">MEIMKSFKFATTLFASTLILAACGNSDDSEESSTEDSATEETATDTEDSATEESAAGELQDGTYSLEEKNFDENGWRVVFDMTVDGGKITESNYDYKNEDGDLKSEDEGYQEAMSEKVGTGPADYLPELNNQLVEVQDPSEVDVVSGATHSSDSFIKYSQELVDAAEEGNTEMIEVDNAAAE</sequence>
<dbReference type="InterPro" id="IPR007329">
    <property type="entry name" value="FMN-bd"/>
</dbReference>
<keyword evidence="4" id="KW-0449">Lipoprotein</keyword>
<evidence type="ECO:0000256" key="2">
    <source>
        <dbReference type="SAM" id="SignalP"/>
    </source>
</evidence>
<evidence type="ECO:0000259" key="3">
    <source>
        <dbReference type="SMART" id="SM00900"/>
    </source>
</evidence>
<dbReference type="Proteomes" id="UP000195611">
    <property type="component" value="Unassembled WGS sequence"/>
</dbReference>
<feature type="domain" description="FMN-binding" evidence="3">
    <location>
        <begin position="75"/>
        <end position="166"/>
    </location>
</feature>
<protein>
    <submittedName>
        <fullName evidence="4">Putative pheromone lipoprotein</fullName>
    </submittedName>
</protein>
<name>A0A1R4KJZ9_9LACT</name>
<evidence type="ECO:0000256" key="1">
    <source>
        <dbReference type="SAM" id="MobiDB-lite"/>
    </source>
</evidence>
<dbReference type="Pfam" id="PF04205">
    <property type="entry name" value="FMN_bind"/>
    <property type="match status" value="1"/>
</dbReference>
<dbReference type="AlphaFoldDB" id="A0A1R4KJZ9"/>
<proteinExistence type="predicted"/>
<dbReference type="EMBL" id="FUKW01000148">
    <property type="protein sequence ID" value="SJN44344.1"/>
    <property type="molecule type" value="Genomic_DNA"/>
</dbReference>
<feature type="region of interest" description="Disordered" evidence="1">
    <location>
        <begin position="24"/>
        <end position="68"/>
    </location>
</feature>
<feature type="chain" id="PRO_5039541890" evidence="2">
    <location>
        <begin position="22"/>
        <end position="182"/>
    </location>
</feature>
<feature type="compositionally biased region" description="Basic and acidic residues" evidence="1">
    <location>
        <begin position="94"/>
        <end position="107"/>
    </location>
</feature>
<dbReference type="GO" id="GO:0010181">
    <property type="term" value="F:FMN binding"/>
    <property type="evidence" value="ECO:0007669"/>
    <property type="project" value="InterPro"/>
</dbReference>
<feature type="signal peptide" evidence="2">
    <location>
        <begin position="1"/>
        <end position="21"/>
    </location>
</feature>
<dbReference type="RefSeq" id="WP_087060020.1">
    <property type="nucleotide sequence ID" value="NZ_FUKW01000148.1"/>
</dbReference>
<keyword evidence="2" id="KW-0732">Signal</keyword>
<dbReference type="GO" id="GO:0016020">
    <property type="term" value="C:membrane"/>
    <property type="evidence" value="ECO:0007669"/>
    <property type="project" value="InterPro"/>
</dbReference>
<organism evidence="4 5">
    <name type="scientific">Marinilactibacillus psychrotolerans 42ea</name>
    <dbReference type="NCBI Taxonomy" id="1255609"/>
    <lineage>
        <taxon>Bacteria</taxon>
        <taxon>Bacillati</taxon>
        <taxon>Bacillota</taxon>
        <taxon>Bacilli</taxon>
        <taxon>Lactobacillales</taxon>
        <taxon>Carnobacteriaceae</taxon>
        <taxon>Marinilactibacillus</taxon>
    </lineage>
</organism>
<feature type="compositionally biased region" description="Acidic residues" evidence="1">
    <location>
        <begin position="27"/>
        <end position="51"/>
    </location>
</feature>
<feature type="region of interest" description="Disordered" evidence="1">
    <location>
        <begin position="93"/>
        <end position="121"/>
    </location>
</feature>
<evidence type="ECO:0000313" key="4">
    <source>
        <dbReference type="EMBL" id="SJN44344.1"/>
    </source>
</evidence>
<gene>
    <name evidence="4" type="ORF">FM115_10535</name>
</gene>
<accession>A0A1R4KJZ9</accession>